<dbReference type="PROSITE" id="PS51832">
    <property type="entry name" value="HD_GYP"/>
    <property type="match status" value="1"/>
</dbReference>
<dbReference type="OrthoDB" id="9802066at2"/>
<dbReference type="STRING" id="1760988.SAMN02949497_2197"/>
<dbReference type="AlphaFoldDB" id="A0A1Y6CWW8"/>
<dbReference type="Pfam" id="PF11871">
    <property type="entry name" value="DUF3391"/>
    <property type="match status" value="1"/>
</dbReference>
<evidence type="ECO:0000259" key="1">
    <source>
        <dbReference type="PROSITE" id="PS51832"/>
    </source>
</evidence>
<dbReference type="PANTHER" id="PTHR43155:SF2">
    <property type="entry name" value="CYCLIC DI-GMP PHOSPHODIESTERASE PA4108"/>
    <property type="match status" value="1"/>
</dbReference>
<dbReference type="RefSeq" id="WP_085212607.1">
    <property type="nucleotide sequence ID" value="NZ_FXAM01000001.1"/>
</dbReference>
<dbReference type="InterPro" id="IPR037522">
    <property type="entry name" value="HD_GYP_dom"/>
</dbReference>
<protein>
    <submittedName>
        <fullName evidence="2">HD-GYP domain, c-di-GMP phosphodiesterase class II (Or its inactivated variant)</fullName>
    </submittedName>
</protein>
<dbReference type="InterPro" id="IPR021812">
    <property type="entry name" value="DUF3391"/>
</dbReference>
<dbReference type="SMART" id="SM00471">
    <property type="entry name" value="HDc"/>
    <property type="match status" value="1"/>
</dbReference>
<name>A0A1Y6CWW8_9GAMM</name>
<evidence type="ECO:0000313" key="3">
    <source>
        <dbReference type="Proteomes" id="UP000192923"/>
    </source>
</evidence>
<dbReference type="SUPFAM" id="SSF109604">
    <property type="entry name" value="HD-domain/PDEase-like"/>
    <property type="match status" value="1"/>
</dbReference>
<dbReference type="Pfam" id="PF13487">
    <property type="entry name" value="HD_5"/>
    <property type="match status" value="1"/>
</dbReference>
<gene>
    <name evidence="2" type="ORF">SAMN02949497_2197</name>
</gene>
<dbReference type="EMBL" id="FXAM01000001">
    <property type="protein sequence ID" value="SMF94861.1"/>
    <property type="molecule type" value="Genomic_DNA"/>
</dbReference>
<reference evidence="2 3" key="1">
    <citation type="submission" date="2016-12" db="EMBL/GenBank/DDBJ databases">
        <authorList>
            <person name="Song W.-J."/>
            <person name="Kurnit D.M."/>
        </authorList>
    </citation>
    <scope>NUCLEOTIDE SEQUENCE [LARGE SCALE GENOMIC DNA]</scope>
    <source>
        <strain evidence="2 3">175</strain>
    </source>
</reference>
<keyword evidence="3" id="KW-1185">Reference proteome</keyword>
<feature type="domain" description="HD-GYP" evidence="1">
    <location>
        <begin position="142"/>
        <end position="340"/>
    </location>
</feature>
<proteinExistence type="predicted"/>
<sequence length="405" mass="45009">MLKKIKIQDLRLGMYIQELCGSWMEHPFWKTSFKLERQKDLDTLLTCGIEELWIDAAKGLDVEARVETVSPEVQSAEVDTALRCAARVGQSKPISRVALRDELARAKQVHAKAKQAVVAMFTEARMGKAIKLEQAAALADEINATIARNSGALLSLVRLKHADDYTYLHSVAVCALMIALGRQLGLEGDLVREVGVAGLLHDVGKIFIPPEVLNKPGRLTDAEFETVKRHPRLGWELLRTTDGIREIALDVCLHHHERMDGRGYPDRLSGEALTLFARMGAVCDVYDAITSNRCYKAGWEPAEALRKMAEWRDGHFDPAVFQSFVKVVGIYPTGTLVKLKSGKLAVVVEQTPNNLLSPVVKIFFSTRSNSPLMQETVDLSKSQDAIASPEEPRKWGFDKDKLLGL</sequence>
<accession>A0A1Y6CWW8</accession>
<evidence type="ECO:0000313" key="2">
    <source>
        <dbReference type="EMBL" id="SMF94861.1"/>
    </source>
</evidence>
<dbReference type="PANTHER" id="PTHR43155">
    <property type="entry name" value="CYCLIC DI-GMP PHOSPHODIESTERASE PA4108-RELATED"/>
    <property type="match status" value="1"/>
</dbReference>
<dbReference type="Gene3D" id="1.10.3210.10">
    <property type="entry name" value="Hypothetical protein af1432"/>
    <property type="match status" value="1"/>
</dbReference>
<dbReference type="InterPro" id="IPR003607">
    <property type="entry name" value="HD/PDEase_dom"/>
</dbReference>
<dbReference type="Proteomes" id="UP000192923">
    <property type="component" value="Unassembled WGS sequence"/>
</dbReference>
<organism evidence="2 3">
    <name type="scientific">Methylomagnum ishizawai</name>
    <dbReference type="NCBI Taxonomy" id="1760988"/>
    <lineage>
        <taxon>Bacteria</taxon>
        <taxon>Pseudomonadati</taxon>
        <taxon>Pseudomonadota</taxon>
        <taxon>Gammaproteobacteria</taxon>
        <taxon>Methylococcales</taxon>
        <taxon>Methylococcaceae</taxon>
        <taxon>Methylomagnum</taxon>
    </lineage>
</organism>
<dbReference type="CDD" id="cd00077">
    <property type="entry name" value="HDc"/>
    <property type="match status" value="1"/>
</dbReference>
<dbReference type="GO" id="GO:0008081">
    <property type="term" value="F:phosphoric diester hydrolase activity"/>
    <property type="evidence" value="ECO:0007669"/>
    <property type="project" value="UniProtKB-ARBA"/>
</dbReference>